<evidence type="ECO:0000313" key="3">
    <source>
        <dbReference type="EMBL" id="RKF21695.1"/>
    </source>
</evidence>
<dbReference type="InterPro" id="IPR029000">
    <property type="entry name" value="Cyclophilin-like_dom_sf"/>
</dbReference>
<keyword evidence="3" id="KW-0413">Isomerase</keyword>
<organism evidence="3 4">
    <name type="scientific">Altericroceibacterium spongiae</name>
    <dbReference type="NCBI Taxonomy" id="2320269"/>
    <lineage>
        <taxon>Bacteria</taxon>
        <taxon>Pseudomonadati</taxon>
        <taxon>Pseudomonadota</taxon>
        <taxon>Alphaproteobacteria</taxon>
        <taxon>Sphingomonadales</taxon>
        <taxon>Erythrobacteraceae</taxon>
        <taxon>Altericroceibacterium</taxon>
    </lineage>
</organism>
<dbReference type="Proteomes" id="UP000284395">
    <property type="component" value="Unassembled WGS sequence"/>
</dbReference>
<name>A0A420ELW3_9SPHN</name>
<feature type="signal peptide" evidence="1">
    <location>
        <begin position="1"/>
        <end position="27"/>
    </location>
</feature>
<gene>
    <name evidence="3" type="ORF">D6851_06580</name>
</gene>
<dbReference type="Pfam" id="PF00160">
    <property type="entry name" value="Pro_isomerase"/>
    <property type="match status" value="1"/>
</dbReference>
<dbReference type="InterPro" id="IPR002130">
    <property type="entry name" value="Cyclophilin-type_PPIase_dom"/>
</dbReference>
<dbReference type="PROSITE" id="PS50072">
    <property type="entry name" value="CSA_PPIASE_2"/>
    <property type="match status" value="1"/>
</dbReference>
<feature type="chain" id="PRO_5019144706" evidence="1">
    <location>
        <begin position="28"/>
        <end position="321"/>
    </location>
</feature>
<evidence type="ECO:0000313" key="4">
    <source>
        <dbReference type="Proteomes" id="UP000284395"/>
    </source>
</evidence>
<protein>
    <submittedName>
        <fullName evidence="3">Peptidylprolyl isomerase</fullName>
    </submittedName>
</protein>
<keyword evidence="4" id="KW-1185">Reference proteome</keyword>
<reference evidence="3 4" key="1">
    <citation type="submission" date="2018-09" db="EMBL/GenBank/DDBJ databases">
        <title>Altererythrobacter spongiae sp. nov., isolated from a marine sponge.</title>
        <authorList>
            <person name="Zhuang L."/>
            <person name="Luo L."/>
        </authorList>
    </citation>
    <scope>NUCLEOTIDE SEQUENCE [LARGE SCALE GENOMIC DNA]</scope>
    <source>
        <strain evidence="3 4">HN-Y73</strain>
    </source>
</reference>
<feature type="domain" description="PPIase cyclophilin-type" evidence="2">
    <location>
        <begin position="85"/>
        <end position="258"/>
    </location>
</feature>
<proteinExistence type="predicted"/>
<dbReference type="EMBL" id="RAPF01000003">
    <property type="protein sequence ID" value="RKF21695.1"/>
    <property type="molecule type" value="Genomic_DNA"/>
</dbReference>
<keyword evidence="1" id="KW-0732">Signal</keyword>
<dbReference type="RefSeq" id="WP_120324105.1">
    <property type="nucleotide sequence ID" value="NZ_RAPF01000003.1"/>
</dbReference>
<evidence type="ECO:0000259" key="2">
    <source>
        <dbReference type="PROSITE" id="PS50072"/>
    </source>
</evidence>
<sequence>MTIFSPRRAGAFACATFALLTVPAAHAAETGPATPDAIVAASPAGDWQAIPADELLVMTLAPAKDGSSRQIVIQLVPSPYSQGWVDNIRKLAKAHWWDGTSVYRVVDNWVTQWGDAEETKPLPDSLRDIPESEYITPLGKAISLSCDKAETPQALCDSYAPVAQIIDGWPLASDGTSRWPVHCYGSVGVARNLSPDTGSGAELYTVIGHAPRQLDRNVAVVGRVIEGMTYLSTLPRGKGPAGTYADPAMRVPIRSVRLASQLPEADRPAFEFMTDDSDSFAHYFALRAARHDDFYHVPAHGVDVCNVPVPIRARKTGASAE</sequence>
<evidence type="ECO:0000256" key="1">
    <source>
        <dbReference type="SAM" id="SignalP"/>
    </source>
</evidence>
<accession>A0A420ELW3</accession>
<comment type="caution">
    <text evidence="3">The sequence shown here is derived from an EMBL/GenBank/DDBJ whole genome shotgun (WGS) entry which is preliminary data.</text>
</comment>
<dbReference type="AlphaFoldDB" id="A0A420ELW3"/>
<dbReference type="GO" id="GO:0003755">
    <property type="term" value="F:peptidyl-prolyl cis-trans isomerase activity"/>
    <property type="evidence" value="ECO:0007669"/>
    <property type="project" value="InterPro"/>
</dbReference>
<dbReference type="Gene3D" id="2.40.100.10">
    <property type="entry name" value="Cyclophilin-like"/>
    <property type="match status" value="1"/>
</dbReference>
<dbReference type="OrthoDB" id="9807797at2"/>
<dbReference type="SUPFAM" id="SSF50891">
    <property type="entry name" value="Cyclophilin-like"/>
    <property type="match status" value="1"/>
</dbReference>